<dbReference type="CDD" id="cd08771">
    <property type="entry name" value="DLP_1"/>
    <property type="match status" value="1"/>
</dbReference>
<dbReference type="PANTHER" id="PTHR11566">
    <property type="entry name" value="DYNAMIN"/>
    <property type="match status" value="1"/>
</dbReference>
<dbReference type="STRING" id="983965.A0A2T4BSI7"/>
<dbReference type="InterPro" id="IPR020850">
    <property type="entry name" value="GED_dom"/>
</dbReference>
<dbReference type="GO" id="GO:0048312">
    <property type="term" value="P:intracellular distribution of mitochondria"/>
    <property type="evidence" value="ECO:0007669"/>
    <property type="project" value="TreeGrafter"/>
</dbReference>
<keyword evidence="7" id="KW-1185">Reference proteome</keyword>
<dbReference type="GO" id="GO:0006897">
    <property type="term" value="P:endocytosis"/>
    <property type="evidence" value="ECO:0007669"/>
    <property type="project" value="TreeGrafter"/>
</dbReference>
<protein>
    <submittedName>
        <fullName evidence="6">P-loop containing nucleoside triphosphate hydrolase protein</fullName>
    </submittedName>
</protein>
<proteinExistence type="predicted"/>
<dbReference type="GO" id="GO:0000266">
    <property type="term" value="P:mitochondrial fission"/>
    <property type="evidence" value="ECO:0007669"/>
    <property type="project" value="TreeGrafter"/>
</dbReference>
<dbReference type="InterPro" id="IPR045063">
    <property type="entry name" value="Dynamin_N"/>
</dbReference>
<dbReference type="GO" id="GO:0016559">
    <property type="term" value="P:peroxisome fission"/>
    <property type="evidence" value="ECO:0007669"/>
    <property type="project" value="TreeGrafter"/>
</dbReference>
<dbReference type="Pfam" id="PF00350">
    <property type="entry name" value="Dynamin_N"/>
    <property type="match status" value="1"/>
</dbReference>
<dbReference type="FunFam" id="3.40.50.300:FF:001425">
    <property type="entry name" value="Dynamin GTPase, putative"/>
    <property type="match status" value="1"/>
</dbReference>
<dbReference type="InterPro" id="IPR000375">
    <property type="entry name" value="Dynamin_stalk"/>
</dbReference>
<evidence type="ECO:0000313" key="6">
    <source>
        <dbReference type="EMBL" id="PTB72255.1"/>
    </source>
</evidence>
<keyword evidence="6" id="KW-0378">Hydrolase</keyword>
<keyword evidence="1" id="KW-0547">Nucleotide-binding</keyword>
<dbReference type="InterPro" id="IPR022812">
    <property type="entry name" value="Dynamin"/>
</dbReference>
<dbReference type="PROSITE" id="PS51388">
    <property type="entry name" value="GED"/>
    <property type="match status" value="1"/>
</dbReference>
<evidence type="ECO:0000256" key="3">
    <source>
        <dbReference type="SAM" id="MobiDB-lite"/>
    </source>
</evidence>
<name>A0A2T4BSI7_TRILO</name>
<dbReference type="PRINTS" id="PR00195">
    <property type="entry name" value="DYNAMIN"/>
</dbReference>
<dbReference type="InterPro" id="IPR001401">
    <property type="entry name" value="Dynamin_GTPase"/>
</dbReference>
<dbReference type="GO" id="GO:0003924">
    <property type="term" value="F:GTPase activity"/>
    <property type="evidence" value="ECO:0007669"/>
    <property type="project" value="InterPro"/>
</dbReference>
<dbReference type="AlphaFoldDB" id="A0A2T4BSI7"/>
<evidence type="ECO:0000259" key="5">
    <source>
        <dbReference type="PROSITE" id="PS51718"/>
    </source>
</evidence>
<dbReference type="Pfam" id="PF01031">
    <property type="entry name" value="Dynamin_M"/>
    <property type="match status" value="1"/>
</dbReference>
<dbReference type="Gene3D" id="3.40.50.300">
    <property type="entry name" value="P-loop containing nucleotide triphosphate hydrolases"/>
    <property type="match status" value="1"/>
</dbReference>
<dbReference type="GO" id="GO:0008017">
    <property type="term" value="F:microtubule binding"/>
    <property type="evidence" value="ECO:0007669"/>
    <property type="project" value="TreeGrafter"/>
</dbReference>
<sequence length="694" mass="78565">MTAGKMTAVGGIQEMDNPERLKYFGVIDDLRGLGVNEELPLPQIVVVGDQSSGKSSLLEGLTGLSFPIASDLCTRFATQIVLQRTPGGKAAVKASIVPGASSRDDEEQKRRLLEFDTQMDADELSGPKFASILNKAAEYMGLPTSDNQDNEDLEKRFSDDILRIEISGPDEHHLSVVDVPGLFHNPTKFQTREDLTIIRKLIEDYTTDERTIILAVMDARNNLANQEVFKMARAADPAGIRTVGIITKCDALQSGDEQGVLKIAQNSVERLQHGWFVVRNRSTKEILEGVTIPQRHENEKRFFQQAPWNELPRDRVGVKALKPFLGQLLYEHIRREFPALMREIEDLVRETEREVKELGAPRQTAADQRQYLTRLASRYQRNVEDALKGNYAADLDTKSPLKLRMHLRDLADQFEEDLRSKGHTSPFQHPDGSVDKDYLNEDAESEAPDIREWIQERYRDARGAELPGMVNPTLLVNLFREQTIQWERIAGDYLEQVIQLVTKYSELESRRTEADETIRASLDSKILAQIEITKASAKQRLVNLLQDERGGILQTVNHYFAETLAKLRQDRVIARLQALGLRDDQPCMMDLAKLTSTIHLSNEDQAVNDIHDALKAYYKVAIKRFGDYVVISVVERFIGDQGALKFFSSEYVGGLSDQQLAAMAAESYATSTARVELEHRCQRYREALRVARRV</sequence>
<feature type="domain" description="GED" evidence="4">
    <location>
        <begin position="607"/>
        <end position="694"/>
    </location>
</feature>
<evidence type="ECO:0000256" key="2">
    <source>
        <dbReference type="ARBA" id="ARBA00023134"/>
    </source>
</evidence>
<dbReference type="PANTHER" id="PTHR11566:SF21">
    <property type="entry name" value="DYNAMIN RELATED PROTEIN 1, ISOFORM A"/>
    <property type="match status" value="1"/>
</dbReference>
<accession>A0A2T4BSI7</accession>
<dbReference type="EMBL" id="KZ679142">
    <property type="protein sequence ID" value="PTB72255.1"/>
    <property type="molecule type" value="Genomic_DNA"/>
</dbReference>
<dbReference type="GO" id="GO:0005739">
    <property type="term" value="C:mitochondrion"/>
    <property type="evidence" value="ECO:0007669"/>
    <property type="project" value="TreeGrafter"/>
</dbReference>
<evidence type="ECO:0000256" key="1">
    <source>
        <dbReference type="ARBA" id="ARBA00022741"/>
    </source>
</evidence>
<dbReference type="GO" id="GO:0005525">
    <property type="term" value="F:GTP binding"/>
    <property type="evidence" value="ECO:0007669"/>
    <property type="project" value="InterPro"/>
</dbReference>
<dbReference type="PROSITE" id="PS51718">
    <property type="entry name" value="G_DYNAMIN_2"/>
    <property type="match status" value="1"/>
</dbReference>
<organism evidence="6 7">
    <name type="scientific">Trichoderma longibrachiatum ATCC 18648</name>
    <dbReference type="NCBI Taxonomy" id="983965"/>
    <lineage>
        <taxon>Eukaryota</taxon>
        <taxon>Fungi</taxon>
        <taxon>Dikarya</taxon>
        <taxon>Ascomycota</taxon>
        <taxon>Pezizomycotina</taxon>
        <taxon>Sordariomycetes</taxon>
        <taxon>Hypocreomycetidae</taxon>
        <taxon>Hypocreales</taxon>
        <taxon>Hypocreaceae</taxon>
        <taxon>Trichoderma</taxon>
    </lineage>
</organism>
<dbReference type="Proteomes" id="UP000240760">
    <property type="component" value="Unassembled WGS sequence"/>
</dbReference>
<reference evidence="6 7" key="1">
    <citation type="submission" date="2016-07" db="EMBL/GenBank/DDBJ databases">
        <title>Multiple horizontal gene transfer events from other fungi enriched the ability of initially mycotrophic Trichoderma (Ascomycota) to feed on dead plant biomass.</title>
        <authorList>
            <consortium name="DOE Joint Genome Institute"/>
            <person name="Aerts A."/>
            <person name="Atanasova L."/>
            <person name="Chenthamara K."/>
            <person name="Zhang J."/>
            <person name="Grujic M."/>
            <person name="Henrissat B."/>
            <person name="Kuo A."/>
            <person name="Salamov A."/>
            <person name="Lipzen A."/>
            <person name="Labutti K."/>
            <person name="Barry K."/>
            <person name="Miao Y."/>
            <person name="Rahimi M.J."/>
            <person name="Shen Q."/>
            <person name="Grigoriev I.V."/>
            <person name="Kubicek C.P."/>
            <person name="Druzhinina I.S."/>
        </authorList>
    </citation>
    <scope>NUCLEOTIDE SEQUENCE [LARGE SCALE GENOMIC DNA]</scope>
    <source>
        <strain evidence="6 7">ATCC 18648</strain>
    </source>
</reference>
<dbReference type="GO" id="GO:0005874">
    <property type="term" value="C:microtubule"/>
    <property type="evidence" value="ECO:0007669"/>
    <property type="project" value="TreeGrafter"/>
</dbReference>
<evidence type="ECO:0000313" key="7">
    <source>
        <dbReference type="Proteomes" id="UP000240760"/>
    </source>
</evidence>
<dbReference type="SUPFAM" id="SSF52540">
    <property type="entry name" value="P-loop containing nucleoside triphosphate hydrolases"/>
    <property type="match status" value="1"/>
</dbReference>
<keyword evidence="2" id="KW-0342">GTP-binding</keyword>
<dbReference type="OrthoDB" id="415706at2759"/>
<feature type="domain" description="Dynamin-type G" evidence="5">
    <location>
        <begin position="38"/>
        <end position="338"/>
    </location>
</feature>
<dbReference type="InterPro" id="IPR027417">
    <property type="entry name" value="P-loop_NTPase"/>
</dbReference>
<dbReference type="SMART" id="SM00053">
    <property type="entry name" value="DYNc"/>
    <property type="match status" value="1"/>
</dbReference>
<dbReference type="Gene3D" id="1.20.120.1240">
    <property type="entry name" value="Dynamin, middle domain"/>
    <property type="match status" value="1"/>
</dbReference>
<dbReference type="GO" id="GO:0016020">
    <property type="term" value="C:membrane"/>
    <property type="evidence" value="ECO:0007669"/>
    <property type="project" value="TreeGrafter"/>
</dbReference>
<gene>
    <name evidence="6" type="ORF">M440DRAFT_1405634</name>
</gene>
<feature type="region of interest" description="Disordered" evidence="3">
    <location>
        <begin position="418"/>
        <end position="445"/>
    </location>
</feature>
<dbReference type="InterPro" id="IPR030381">
    <property type="entry name" value="G_DYNAMIN_dom"/>
</dbReference>
<evidence type="ECO:0000259" key="4">
    <source>
        <dbReference type="PROSITE" id="PS51388"/>
    </source>
</evidence>